<dbReference type="AlphaFoldDB" id="H1Y6K0"/>
<organism evidence="1 2">
    <name type="scientific">Mucilaginibacter paludis DSM 18603</name>
    <dbReference type="NCBI Taxonomy" id="714943"/>
    <lineage>
        <taxon>Bacteria</taxon>
        <taxon>Pseudomonadati</taxon>
        <taxon>Bacteroidota</taxon>
        <taxon>Sphingobacteriia</taxon>
        <taxon>Sphingobacteriales</taxon>
        <taxon>Sphingobacteriaceae</taxon>
        <taxon>Mucilaginibacter</taxon>
    </lineage>
</organism>
<accession>H1Y6K0</accession>
<name>H1Y6K0_9SPHI</name>
<proteinExistence type="predicted"/>
<dbReference type="HOGENOM" id="CLU_2807751_0_0_10"/>
<dbReference type="EMBL" id="CM001403">
    <property type="protein sequence ID" value="EHQ25844.1"/>
    <property type="molecule type" value="Genomic_DNA"/>
</dbReference>
<dbReference type="Proteomes" id="UP000002774">
    <property type="component" value="Chromosome"/>
</dbReference>
<evidence type="ECO:0000313" key="2">
    <source>
        <dbReference type="Proteomes" id="UP000002774"/>
    </source>
</evidence>
<evidence type="ECO:0000313" key="1">
    <source>
        <dbReference type="EMBL" id="EHQ25844.1"/>
    </source>
</evidence>
<dbReference type="STRING" id="714943.Mucpa_1689"/>
<reference evidence="1" key="1">
    <citation type="submission" date="2011-09" db="EMBL/GenBank/DDBJ databases">
        <title>The permanent draft genome of Mucilaginibacter paludis DSM 18603.</title>
        <authorList>
            <consortium name="US DOE Joint Genome Institute (JGI-PGF)"/>
            <person name="Lucas S."/>
            <person name="Han J."/>
            <person name="Lapidus A."/>
            <person name="Bruce D."/>
            <person name="Goodwin L."/>
            <person name="Pitluck S."/>
            <person name="Peters L."/>
            <person name="Kyrpides N."/>
            <person name="Mavromatis K."/>
            <person name="Ivanova N."/>
            <person name="Mikhailova N."/>
            <person name="Held B."/>
            <person name="Detter J.C."/>
            <person name="Tapia R."/>
            <person name="Han C."/>
            <person name="Land M."/>
            <person name="Hauser L."/>
            <person name="Markowitz V."/>
            <person name="Cheng J.-F."/>
            <person name="Hugenholtz P."/>
            <person name="Woyke T."/>
            <person name="Wu D."/>
            <person name="Tindall B."/>
            <person name="Brambilla E."/>
            <person name="Klenk H.-P."/>
            <person name="Eisen J.A."/>
        </authorList>
    </citation>
    <scope>NUCLEOTIDE SEQUENCE [LARGE SCALE GENOMIC DNA]</scope>
    <source>
        <strain evidence="1">DSM 18603</strain>
    </source>
</reference>
<sequence length="67" mass="7585">MKITPQTILASQPDIHLAMKEFAGIKIIEAMEVLIKNLPQDRKDQLMLKIDDIIDEVCVLGDELLKP</sequence>
<protein>
    <submittedName>
        <fullName evidence="1">Uncharacterized protein</fullName>
    </submittedName>
</protein>
<keyword evidence="2" id="KW-1185">Reference proteome</keyword>
<gene>
    <name evidence="1" type="ORF">Mucpa_1689</name>
</gene>